<dbReference type="PANTHER" id="PTHR34137">
    <property type="entry name" value="EXODEOXYRIBONUCLEASE 7 SMALL SUBUNIT"/>
    <property type="match status" value="1"/>
</dbReference>
<dbReference type="GO" id="GO:0005829">
    <property type="term" value="C:cytosol"/>
    <property type="evidence" value="ECO:0007669"/>
    <property type="project" value="TreeGrafter"/>
</dbReference>
<evidence type="ECO:0000256" key="3">
    <source>
        <dbReference type="ARBA" id="ARBA00022722"/>
    </source>
</evidence>
<dbReference type="EC" id="3.1.11.6" evidence="6"/>
<evidence type="ECO:0000256" key="1">
    <source>
        <dbReference type="ARBA" id="ARBA00009998"/>
    </source>
</evidence>
<keyword evidence="3 6" id="KW-0540">Nuclease</keyword>
<evidence type="ECO:0000313" key="8">
    <source>
        <dbReference type="EMBL" id="TWT99758.1"/>
    </source>
</evidence>
<comment type="catalytic activity">
    <reaction evidence="6">
        <text>Exonucleolytic cleavage in either 5'- to 3'- or 3'- to 5'-direction to yield nucleoside 5'-phosphates.</text>
        <dbReference type="EC" id="3.1.11.6"/>
    </reaction>
</comment>
<dbReference type="EMBL" id="SJPR01000001">
    <property type="protein sequence ID" value="TWT99758.1"/>
    <property type="molecule type" value="Genomic_DNA"/>
</dbReference>
<evidence type="ECO:0000256" key="4">
    <source>
        <dbReference type="ARBA" id="ARBA00022801"/>
    </source>
</evidence>
<comment type="similarity">
    <text evidence="1 6">Belongs to the XseB family.</text>
</comment>
<dbReference type="Pfam" id="PF02609">
    <property type="entry name" value="Exonuc_VII_S"/>
    <property type="match status" value="1"/>
</dbReference>
<dbReference type="HAMAP" id="MF_00337">
    <property type="entry name" value="Exonuc_7_S"/>
    <property type="match status" value="1"/>
</dbReference>
<dbReference type="SUPFAM" id="SSF116842">
    <property type="entry name" value="XseB-like"/>
    <property type="match status" value="1"/>
</dbReference>
<organism evidence="8 9">
    <name type="scientific">Botrimarina colliarenosi</name>
    <dbReference type="NCBI Taxonomy" id="2528001"/>
    <lineage>
        <taxon>Bacteria</taxon>
        <taxon>Pseudomonadati</taxon>
        <taxon>Planctomycetota</taxon>
        <taxon>Planctomycetia</taxon>
        <taxon>Pirellulales</taxon>
        <taxon>Lacipirellulaceae</taxon>
        <taxon>Botrimarina</taxon>
    </lineage>
</organism>
<feature type="region of interest" description="Disordered" evidence="7">
    <location>
        <begin position="71"/>
        <end position="126"/>
    </location>
</feature>
<dbReference type="InterPro" id="IPR037004">
    <property type="entry name" value="Exonuc_VII_ssu_sf"/>
</dbReference>
<dbReference type="GO" id="GO:0006308">
    <property type="term" value="P:DNA catabolic process"/>
    <property type="evidence" value="ECO:0007669"/>
    <property type="project" value="UniProtKB-UniRule"/>
</dbReference>
<accession>A0A5C6AKH5</accession>
<dbReference type="PANTHER" id="PTHR34137:SF1">
    <property type="entry name" value="EXODEOXYRIBONUCLEASE 7 SMALL SUBUNIT"/>
    <property type="match status" value="1"/>
</dbReference>
<evidence type="ECO:0000313" key="9">
    <source>
        <dbReference type="Proteomes" id="UP000317421"/>
    </source>
</evidence>
<comment type="caution">
    <text evidence="8">The sequence shown here is derived from an EMBL/GenBank/DDBJ whole genome shotgun (WGS) entry which is preliminary data.</text>
</comment>
<dbReference type="AlphaFoldDB" id="A0A5C6AKH5"/>
<reference evidence="8 9" key="1">
    <citation type="submission" date="2019-02" db="EMBL/GenBank/DDBJ databases">
        <title>Deep-cultivation of Planctomycetes and their phenomic and genomic characterization uncovers novel biology.</title>
        <authorList>
            <person name="Wiegand S."/>
            <person name="Jogler M."/>
            <person name="Boedeker C."/>
            <person name="Pinto D."/>
            <person name="Vollmers J."/>
            <person name="Rivas-Marin E."/>
            <person name="Kohn T."/>
            <person name="Peeters S.H."/>
            <person name="Heuer A."/>
            <person name="Rast P."/>
            <person name="Oberbeckmann S."/>
            <person name="Bunk B."/>
            <person name="Jeske O."/>
            <person name="Meyerdierks A."/>
            <person name="Storesund J.E."/>
            <person name="Kallscheuer N."/>
            <person name="Luecker S."/>
            <person name="Lage O.M."/>
            <person name="Pohl T."/>
            <person name="Merkel B.J."/>
            <person name="Hornburger P."/>
            <person name="Mueller R.-W."/>
            <person name="Bruemmer F."/>
            <person name="Labrenz M."/>
            <person name="Spormann A.M."/>
            <person name="Op Den Camp H."/>
            <person name="Overmann J."/>
            <person name="Amann R."/>
            <person name="Jetten M.S.M."/>
            <person name="Mascher T."/>
            <person name="Medema M.H."/>
            <person name="Devos D.P."/>
            <person name="Kaster A.-K."/>
            <person name="Ovreas L."/>
            <person name="Rohde M."/>
            <person name="Galperin M.Y."/>
            <person name="Jogler C."/>
        </authorList>
    </citation>
    <scope>NUCLEOTIDE SEQUENCE [LARGE SCALE GENOMIC DNA]</scope>
    <source>
        <strain evidence="8 9">Pla108</strain>
    </source>
</reference>
<keyword evidence="4 6" id="KW-0378">Hydrolase</keyword>
<evidence type="ECO:0000256" key="6">
    <source>
        <dbReference type="HAMAP-Rule" id="MF_00337"/>
    </source>
</evidence>
<evidence type="ECO:0000256" key="5">
    <source>
        <dbReference type="ARBA" id="ARBA00022839"/>
    </source>
</evidence>
<dbReference type="RefSeq" id="WP_146443021.1">
    <property type="nucleotide sequence ID" value="NZ_SJPR01000001.1"/>
</dbReference>
<name>A0A5C6AKH5_9BACT</name>
<dbReference type="GO" id="GO:0008855">
    <property type="term" value="F:exodeoxyribonuclease VII activity"/>
    <property type="evidence" value="ECO:0007669"/>
    <property type="project" value="UniProtKB-UniRule"/>
</dbReference>
<dbReference type="Proteomes" id="UP000317421">
    <property type="component" value="Unassembled WGS sequence"/>
</dbReference>
<dbReference type="Gene3D" id="1.10.287.1040">
    <property type="entry name" value="Exonuclease VII, small subunit"/>
    <property type="match status" value="1"/>
</dbReference>
<gene>
    <name evidence="6 8" type="primary">xseB</name>
    <name evidence="8" type="ORF">Pla108_07010</name>
</gene>
<dbReference type="GO" id="GO:0009318">
    <property type="term" value="C:exodeoxyribonuclease VII complex"/>
    <property type="evidence" value="ECO:0007669"/>
    <property type="project" value="UniProtKB-UniRule"/>
</dbReference>
<keyword evidence="2 6" id="KW-0963">Cytoplasm</keyword>
<evidence type="ECO:0000256" key="7">
    <source>
        <dbReference type="SAM" id="MobiDB-lite"/>
    </source>
</evidence>
<keyword evidence="9" id="KW-1185">Reference proteome</keyword>
<comment type="function">
    <text evidence="6">Bidirectionally degrades single-stranded DNA into large acid-insoluble oligonucleotides, which are then degraded further into small acid-soluble oligonucleotides.</text>
</comment>
<proteinExistence type="inferred from homology"/>
<protein>
    <recommendedName>
        <fullName evidence="6">Exodeoxyribonuclease 7 small subunit</fullName>
        <ecNumber evidence="6">3.1.11.6</ecNumber>
    </recommendedName>
    <alternativeName>
        <fullName evidence="6">Exodeoxyribonuclease VII small subunit</fullName>
        <shortName evidence="6">Exonuclease VII small subunit</shortName>
    </alternativeName>
</protein>
<sequence length="126" mass="13295">MAKKKVKSAAPDAEPLEASLGELEAIVADLEGGELGLSDALARYEEGVRRLKQCHAQLQAAERRIELLSGVDADGNPVTTPFDDRATADEEGSAARSRKRTAGKGPAGEGFATDSSGDVDDRPRLF</sequence>
<dbReference type="OrthoDB" id="284990at2"/>
<keyword evidence="5 6" id="KW-0269">Exonuclease</keyword>
<comment type="subcellular location">
    <subcellularLocation>
        <location evidence="6">Cytoplasm</location>
    </subcellularLocation>
</comment>
<evidence type="ECO:0000256" key="2">
    <source>
        <dbReference type="ARBA" id="ARBA00022490"/>
    </source>
</evidence>
<dbReference type="InterPro" id="IPR003761">
    <property type="entry name" value="Exonuc_VII_S"/>
</dbReference>
<comment type="subunit">
    <text evidence="6">Heterooligomer composed of large and small subunits.</text>
</comment>
<dbReference type="NCBIfam" id="TIGR01280">
    <property type="entry name" value="xseB"/>
    <property type="match status" value="1"/>
</dbReference>